<name>A0A8C9DQ20_PROSS</name>
<proteinExistence type="predicted"/>
<reference evidence="2" key="2">
    <citation type="submission" date="2025-09" db="UniProtKB">
        <authorList>
            <consortium name="Ensembl"/>
        </authorList>
    </citation>
    <scope>IDENTIFICATION</scope>
</reference>
<feature type="compositionally biased region" description="Basic and acidic residues" evidence="1">
    <location>
        <begin position="97"/>
        <end position="123"/>
    </location>
</feature>
<feature type="region of interest" description="Disordered" evidence="1">
    <location>
        <begin position="79"/>
        <end position="123"/>
    </location>
</feature>
<keyword evidence="3" id="KW-1185">Reference proteome</keyword>
<sequence>MAQKENAYPWPYVRQTAPSGLSTLPQRVLRKEPATPSALVLMSRSNVQPTAAPGQKAVENSSETPNLLRRNFTINDFEIGRPLGKDHGGVGRCPDVLPREEGDSQRYKARESALRPQGRAEDC</sequence>
<accession>A0A8C9DQ20</accession>
<evidence type="ECO:0000313" key="3">
    <source>
        <dbReference type="Proteomes" id="UP000694414"/>
    </source>
</evidence>
<protein>
    <submittedName>
        <fullName evidence="2">Aurora kinase B</fullName>
    </submittedName>
</protein>
<evidence type="ECO:0000313" key="2">
    <source>
        <dbReference type="Ensembl" id="ENSPSMP00000025217.1"/>
    </source>
</evidence>
<dbReference type="AlphaFoldDB" id="A0A8C9DQ20"/>
<dbReference type="Ensembl" id="ENSPSMT00000029224.1">
    <property type="protein sequence ID" value="ENSPSMP00000025217.1"/>
    <property type="gene ID" value="ENSPSMG00000017709.1"/>
</dbReference>
<dbReference type="Proteomes" id="UP000694414">
    <property type="component" value="Unplaced"/>
</dbReference>
<evidence type="ECO:0000256" key="1">
    <source>
        <dbReference type="SAM" id="MobiDB-lite"/>
    </source>
</evidence>
<organism evidence="2 3">
    <name type="scientific">Prolemur simus</name>
    <name type="common">Greater bamboo lemur</name>
    <name type="synonym">Hapalemur simus</name>
    <dbReference type="NCBI Taxonomy" id="1328070"/>
    <lineage>
        <taxon>Eukaryota</taxon>
        <taxon>Metazoa</taxon>
        <taxon>Chordata</taxon>
        <taxon>Craniata</taxon>
        <taxon>Vertebrata</taxon>
        <taxon>Euteleostomi</taxon>
        <taxon>Mammalia</taxon>
        <taxon>Eutheria</taxon>
        <taxon>Euarchontoglires</taxon>
        <taxon>Primates</taxon>
        <taxon>Strepsirrhini</taxon>
        <taxon>Lemuriformes</taxon>
        <taxon>Lemuridae</taxon>
        <taxon>Prolemur</taxon>
    </lineage>
</organism>
<gene>
    <name evidence="2" type="primary">AURKB</name>
</gene>
<reference evidence="2" key="1">
    <citation type="submission" date="2025-08" db="UniProtKB">
        <authorList>
            <consortium name="Ensembl"/>
        </authorList>
    </citation>
    <scope>IDENTIFICATION</scope>
</reference>
<dbReference type="GeneTree" id="ENSGT00940000158980"/>